<accession>A0A4S8QU98</accession>
<feature type="compositionally biased region" description="Low complexity" evidence="1">
    <location>
        <begin position="42"/>
        <end position="66"/>
    </location>
</feature>
<evidence type="ECO:0000313" key="3">
    <source>
        <dbReference type="Proteomes" id="UP000308671"/>
    </source>
</evidence>
<keyword evidence="3" id="KW-1185">Reference proteome</keyword>
<dbReference type="OrthoDB" id="10426837at2759"/>
<organism evidence="2 3">
    <name type="scientific">Botrytis galanthina</name>
    <dbReference type="NCBI Taxonomy" id="278940"/>
    <lineage>
        <taxon>Eukaryota</taxon>
        <taxon>Fungi</taxon>
        <taxon>Dikarya</taxon>
        <taxon>Ascomycota</taxon>
        <taxon>Pezizomycotina</taxon>
        <taxon>Leotiomycetes</taxon>
        <taxon>Helotiales</taxon>
        <taxon>Sclerotiniaceae</taxon>
        <taxon>Botrytis</taxon>
    </lineage>
</organism>
<reference evidence="2 3" key="1">
    <citation type="submission" date="2017-12" db="EMBL/GenBank/DDBJ databases">
        <title>Comparative genomics of Botrytis spp.</title>
        <authorList>
            <person name="Valero-Jimenez C.A."/>
            <person name="Tapia P."/>
            <person name="Veloso J."/>
            <person name="Silva-Moreno E."/>
            <person name="Staats M."/>
            <person name="Valdes J.H."/>
            <person name="Van Kan J.A.L."/>
        </authorList>
    </citation>
    <scope>NUCLEOTIDE SEQUENCE [LARGE SCALE GENOMIC DNA]</scope>
    <source>
        <strain evidence="2 3">MUCL435</strain>
    </source>
</reference>
<dbReference type="EMBL" id="PQXL01000533">
    <property type="protein sequence ID" value="THV45069.1"/>
    <property type="molecule type" value="Genomic_DNA"/>
</dbReference>
<dbReference type="Proteomes" id="UP000308671">
    <property type="component" value="Unassembled WGS sequence"/>
</dbReference>
<dbReference type="AlphaFoldDB" id="A0A4S8QU98"/>
<sequence length="248" mass="28643">MSSNSNNTQRPLTDLEASVLDRVDAHLRLLSLEPLQRHSWDPANPRPRVAPRSRAAQQSRAAQRPVNSDLETSLPGSRLVVIDEPTFEALYQRTAMGIYTAEDEYIWQQIQEYADSIYGPEIDPPDIDTPEIDTPEVEYRPQDEWLFQQLTEYSRIRHASEIDTSSNGSEIDTTYDGSDINTSWNGAEIDTSYNGPDHEYLNQRYAGHLLNDPEAYREFQESWNARYPLVDEEEDQDEYAFEYGYHSE</sequence>
<name>A0A4S8QU98_9HELO</name>
<comment type="caution">
    <text evidence="2">The sequence shown here is derived from an EMBL/GenBank/DDBJ whole genome shotgun (WGS) entry which is preliminary data.</text>
</comment>
<protein>
    <submittedName>
        <fullName evidence="2">Uncharacterized protein</fullName>
    </submittedName>
</protein>
<gene>
    <name evidence="2" type="ORF">BGAL_0534g00040</name>
</gene>
<proteinExistence type="predicted"/>
<evidence type="ECO:0000256" key="1">
    <source>
        <dbReference type="SAM" id="MobiDB-lite"/>
    </source>
</evidence>
<evidence type="ECO:0000313" key="2">
    <source>
        <dbReference type="EMBL" id="THV45069.1"/>
    </source>
</evidence>
<feature type="region of interest" description="Disordered" evidence="1">
    <location>
        <begin position="38"/>
        <end position="72"/>
    </location>
</feature>